<dbReference type="OrthoDB" id="8402013at2"/>
<evidence type="ECO:0000313" key="1">
    <source>
        <dbReference type="EMBL" id="MBB4096250.1"/>
    </source>
</evidence>
<proteinExistence type="predicted"/>
<accession>A0A5C5CBR7</accession>
<reference evidence="2" key="2">
    <citation type="submission" date="2019-06" db="EMBL/GenBank/DDBJ databases">
        <authorList>
            <person name="Hu M."/>
        </authorList>
    </citation>
    <scope>NUCLEOTIDE SEQUENCE</scope>
    <source>
        <strain evidence="2">08RB2639</strain>
    </source>
</reference>
<evidence type="ECO:0000313" key="2">
    <source>
        <dbReference type="EMBL" id="TNV08717.1"/>
    </source>
</evidence>
<reference evidence="2 3" key="1">
    <citation type="journal article" date="2011" name="Int. J. Syst. Evol. Microbiol.">
        <title>Ochrobactrum pecoris sp. nov., isolated from farm animals.</title>
        <authorList>
            <person name="Kampfer P."/>
            <person name="Huber B."/>
            <person name="Busse H.J."/>
            <person name="Scholz H.C."/>
            <person name="Tomaso H."/>
            <person name="Hotzel H."/>
            <person name="Melzer F."/>
        </authorList>
    </citation>
    <scope>NUCLEOTIDE SEQUENCE [LARGE SCALE GENOMIC DNA]</scope>
    <source>
        <strain evidence="2 3">08RB2639</strain>
    </source>
</reference>
<dbReference type="EMBL" id="JACIEX010000024">
    <property type="protein sequence ID" value="MBB4096250.1"/>
    <property type="molecule type" value="Genomic_DNA"/>
</dbReference>
<comment type="caution">
    <text evidence="2">The sequence shown here is derived from an EMBL/GenBank/DDBJ whole genome shotgun (WGS) entry which is preliminary data.</text>
</comment>
<dbReference type="RefSeq" id="WP_024899862.1">
    <property type="nucleotide sequence ID" value="NZ_JACIEX010000024.1"/>
</dbReference>
<sequence>MAHVDGNPQGSDVAHPIYGIVPVSFDLSVRVWKAPALRENGFVMQRVSSAVVCPAFDAALLSTAGLEGFRQDRAPNRLDGL</sequence>
<evidence type="ECO:0000313" key="3">
    <source>
        <dbReference type="Proteomes" id="UP000313390"/>
    </source>
</evidence>
<protein>
    <submittedName>
        <fullName evidence="2">Uncharacterized protein</fullName>
    </submittedName>
</protein>
<organism evidence="2 3">
    <name type="scientific">Brucella pecoris</name>
    <dbReference type="NCBI Taxonomy" id="867683"/>
    <lineage>
        <taxon>Bacteria</taxon>
        <taxon>Pseudomonadati</taxon>
        <taxon>Pseudomonadota</taxon>
        <taxon>Alphaproteobacteria</taxon>
        <taxon>Hyphomicrobiales</taxon>
        <taxon>Brucellaceae</taxon>
        <taxon>Brucella/Ochrobactrum group</taxon>
        <taxon>Brucella</taxon>
    </lineage>
</organism>
<gene>
    <name evidence="2" type="ORF">FIB18_23750</name>
    <name evidence="1" type="ORF">GGQ79_004809</name>
</gene>
<dbReference type="Proteomes" id="UP000313390">
    <property type="component" value="Unassembled WGS sequence"/>
</dbReference>
<evidence type="ECO:0000313" key="4">
    <source>
        <dbReference type="Proteomes" id="UP000553980"/>
    </source>
</evidence>
<dbReference type="EMBL" id="VEWK01000027">
    <property type="protein sequence ID" value="TNV08717.1"/>
    <property type="molecule type" value="Genomic_DNA"/>
</dbReference>
<dbReference type="AlphaFoldDB" id="A0A5C5CBR7"/>
<name>A0A5C5CBR7_9HYPH</name>
<reference evidence="1 4" key="3">
    <citation type="submission" date="2020-08" db="EMBL/GenBank/DDBJ databases">
        <title>Genomic Encyclopedia of Type Strains, Phase IV (KMG-IV): sequencing the most valuable type-strain genomes for metagenomic binning, comparative biology and taxonomic classification.</title>
        <authorList>
            <person name="Goeker M."/>
        </authorList>
    </citation>
    <scope>NUCLEOTIDE SEQUENCE [LARGE SCALE GENOMIC DNA]</scope>
    <source>
        <strain evidence="1 4">DSM 23868</strain>
    </source>
</reference>
<dbReference type="Proteomes" id="UP000553980">
    <property type="component" value="Unassembled WGS sequence"/>
</dbReference>
<keyword evidence="4" id="KW-1185">Reference proteome</keyword>